<feature type="binding site" evidence="13">
    <location>
        <begin position="259"/>
        <end position="265"/>
    </location>
    <ligand>
        <name>S-adenosyl-L-methionine</name>
        <dbReference type="ChEBI" id="CHEBI:59789"/>
    </ligand>
</feature>
<reference evidence="15 16" key="1">
    <citation type="submission" date="2024-08" db="EMBL/GenBank/DDBJ databases">
        <title>Clostridium lapicellarii sp. nov., and Clostridium renhuaiense sp. nov., two species isolated from the mud in a fermentation cellar used for producing sauce-flavour Chinese liquors.</title>
        <authorList>
            <person name="Yang F."/>
            <person name="Wang H."/>
            <person name="Chen L.Q."/>
            <person name="Zhou N."/>
            <person name="Lu J.J."/>
            <person name="Pu X.X."/>
            <person name="Wan B."/>
            <person name="Wang L."/>
            <person name="Liu S.J."/>
        </authorList>
    </citation>
    <scope>NUCLEOTIDE SEQUENCE [LARGE SCALE GENOMIC DNA]</scope>
    <source>
        <strain evidence="15 16">MT-5</strain>
    </source>
</reference>
<dbReference type="PRINTS" id="PR02008">
    <property type="entry name" value="RCMTFAMILY"/>
</dbReference>
<comment type="similarity">
    <text evidence="13">Belongs to the class I-like SAM-binding methyltransferase superfamily. RsmB/NOP family.</text>
</comment>
<evidence type="ECO:0000256" key="13">
    <source>
        <dbReference type="PROSITE-ProRule" id="PRU01023"/>
    </source>
</evidence>
<dbReference type="SUPFAM" id="SSF53335">
    <property type="entry name" value="S-adenosyl-L-methionine-dependent methyltransferases"/>
    <property type="match status" value="1"/>
</dbReference>
<evidence type="ECO:0000256" key="8">
    <source>
        <dbReference type="ARBA" id="ARBA00022691"/>
    </source>
</evidence>
<evidence type="ECO:0000313" key="16">
    <source>
        <dbReference type="Proteomes" id="UP001564657"/>
    </source>
</evidence>
<dbReference type="PANTHER" id="PTHR22807:SF53">
    <property type="entry name" value="RIBOSOMAL RNA SMALL SUBUNIT METHYLTRANSFERASE B-RELATED"/>
    <property type="match status" value="1"/>
</dbReference>
<dbReference type="Gene3D" id="1.10.940.10">
    <property type="entry name" value="NusB-like"/>
    <property type="match status" value="1"/>
</dbReference>
<dbReference type="InterPro" id="IPR049560">
    <property type="entry name" value="MeTrfase_RsmB-F_NOP2_cat"/>
</dbReference>
<dbReference type="InterPro" id="IPR035926">
    <property type="entry name" value="NusB-like_sf"/>
</dbReference>
<feature type="binding site" evidence="13">
    <location>
        <position position="328"/>
    </location>
    <ligand>
        <name>S-adenosyl-L-methionine</name>
        <dbReference type="ChEBI" id="CHEBI:59789"/>
    </ligand>
</feature>
<dbReference type="SUPFAM" id="SSF48013">
    <property type="entry name" value="NusB-like"/>
    <property type="match status" value="1"/>
</dbReference>
<comment type="catalytic activity">
    <reaction evidence="12">
        <text>cytidine(967) in 16S rRNA + S-adenosyl-L-methionine = 5-methylcytidine(967) in 16S rRNA + S-adenosyl-L-homocysteine + H(+)</text>
        <dbReference type="Rhea" id="RHEA:42748"/>
        <dbReference type="Rhea" id="RHEA-COMP:10219"/>
        <dbReference type="Rhea" id="RHEA-COMP:10220"/>
        <dbReference type="ChEBI" id="CHEBI:15378"/>
        <dbReference type="ChEBI" id="CHEBI:57856"/>
        <dbReference type="ChEBI" id="CHEBI:59789"/>
        <dbReference type="ChEBI" id="CHEBI:74483"/>
        <dbReference type="ChEBI" id="CHEBI:82748"/>
        <dbReference type="EC" id="2.1.1.176"/>
    </reaction>
</comment>
<evidence type="ECO:0000313" key="15">
    <source>
        <dbReference type="EMBL" id="MEY7999564.1"/>
    </source>
</evidence>
<proteinExistence type="inferred from homology"/>
<keyword evidence="6 13" id="KW-0489">Methyltransferase</keyword>
<evidence type="ECO:0000256" key="12">
    <source>
        <dbReference type="ARBA" id="ARBA00047283"/>
    </source>
</evidence>
<keyword evidence="8 13" id="KW-0949">S-adenosyl-L-methionine</keyword>
<dbReference type="InterPro" id="IPR054728">
    <property type="entry name" value="RsmB-like_ferredoxin"/>
</dbReference>
<dbReference type="GO" id="GO:0008168">
    <property type="term" value="F:methyltransferase activity"/>
    <property type="evidence" value="ECO:0007669"/>
    <property type="project" value="UniProtKB-KW"/>
</dbReference>
<dbReference type="NCBIfam" id="NF011494">
    <property type="entry name" value="PRK14902.1"/>
    <property type="match status" value="1"/>
</dbReference>
<comment type="subcellular location">
    <subcellularLocation>
        <location evidence="2">Cytoplasm</location>
    </subcellularLocation>
</comment>
<evidence type="ECO:0000256" key="11">
    <source>
        <dbReference type="ARBA" id="ARBA00031088"/>
    </source>
</evidence>
<dbReference type="GO" id="GO:0032259">
    <property type="term" value="P:methylation"/>
    <property type="evidence" value="ECO:0007669"/>
    <property type="project" value="UniProtKB-KW"/>
</dbReference>
<comment type="caution">
    <text evidence="13">Lacks conserved residue(s) required for the propagation of feature annotation.</text>
</comment>
<feature type="domain" description="SAM-dependent MTase RsmB/NOP-type" evidence="14">
    <location>
        <begin position="169"/>
        <end position="442"/>
    </location>
</feature>
<organism evidence="15 16">
    <name type="scientific">Clostridium moutaii</name>
    <dbReference type="NCBI Taxonomy" id="3240932"/>
    <lineage>
        <taxon>Bacteria</taxon>
        <taxon>Bacillati</taxon>
        <taxon>Bacillota</taxon>
        <taxon>Clostridia</taxon>
        <taxon>Eubacteriales</taxon>
        <taxon>Clostridiaceae</taxon>
        <taxon>Clostridium</taxon>
    </lineage>
</organism>
<keyword evidence="9 13" id="KW-0694">RNA-binding</keyword>
<keyword evidence="16" id="KW-1185">Reference proteome</keyword>
<comment type="caution">
    <text evidence="15">The sequence shown here is derived from an EMBL/GenBank/DDBJ whole genome shotgun (WGS) entry which is preliminary data.</text>
</comment>
<feature type="active site" description="Nucleophile" evidence="13">
    <location>
        <position position="381"/>
    </location>
</feature>
<sequence length="443" mass="50851">MINARNTAVKILKQVLYNNAYSNTVLSMYLNREDLSKKDRALVTEIVYGTLKYKYTIDSILGSFIKSNLKKMDVDIVNILRMSIYQLRYLDKIPEFAVVNEAVELSKKRSIKLSKLVNGVLRNYLRNKDNFIREDKGNKIDRLCFKYSFPHWITELFITQYGESTGESILKNSNAVPKITVRINSLKAKYEQVWNELKKNGYDVEKGIVCKEAVVIKGGSNIESNPLFRKGYITVQDESAMLVANLMDIEKNMIVLDLCSAPGGKSCHIAELMNNTGKVYSYDLYENKLALVKDNAKRLGIENIICNKMNAERYAEKLSGTADRVLIDVPCSGLGLIRKKPEIKWNKDQQSIDSLIKIQRNIMLNSSKYVKLGGKLVYSTCTLNKMENGENIKWFIKKNPEFKLEKLDYGDFGNIIYHREGYMTILPNDNVDGFFIAKMIKYR</sequence>
<dbReference type="Gene3D" id="3.30.70.1170">
    <property type="entry name" value="Sun protein, domain 3"/>
    <property type="match status" value="1"/>
</dbReference>
<evidence type="ECO:0000256" key="10">
    <source>
        <dbReference type="ARBA" id="ARBA00030399"/>
    </source>
</evidence>
<dbReference type="InterPro" id="IPR023267">
    <property type="entry name" value="RCMT"/>
</dbReference>
<evidence type="ECO:0000256" key="6">
    <source>
        <dbReference type="ARBA" id="ARBA00022603"/>
    </source>
</evidence>
<dbReference type="InterPro" id="IPR004573">
    <property type="entry name" value="rRNA_ssu_MeTfrase_B"/>
</dbReference>
<keyword evidence="7 13" id="KW-0808">Transferase</keyword>
<evidence type="ECO:0000256" key="1">
    <source>
        <dbReference type="ARBA" id="ARBA00002724"/>
    </source>
</evidence>
<evidence type="ECO:0000259" key="14">
    <source>
        <dbReference type="PROSITE" id="PS51686"/>
    </source>
</evidence>
<dbReference type="Pfam" id="PF22458">
    <property type="entry name" value="RsmF-B_ferredox"/>
    <property type="match status" value="1"/>
</dbReference>
<dbReference type="EC" id="2.1.1.176" evidence="3"/>
<evidence type="ECO:0000256" key="7">
    <source>
        <dbReference type="ARBA" id="ARBA00022679"/>
    </source>
</evidence>
<protein>
    <recommendedName>
        <fullName evidence="3">16S rRNA (cytosine(967)-C(5))-methyltransferase</fullName>
        <ecNumber evidence="3">2.1.1.176</ecNumber>
    </recommendedName>
    <alternativeName>
        <fullName evidence="10">16S rRNA m5C967 methyltransferase</fullName>
    </alternativeName>
    <alternativeName>
        <fullName evidence="11">rRNA (cytosine-C(5)-)-methyltransferase RsmB</fullName>
    </alternativeName>
</protein>
<dbReference type="CDD" id="cd02440">
    <property type="entry name" value="AdoMet_MTases"/>
    <property type="match status" value="1"/>
</dbReference>
<evidence type="ECO:0000256" key="2">
    <source>
        <dbReference type="ARBA" id="ARBA00004496"/>
    </source>
</evidence>
<gene>
    <name evidence="15" type="primary">rsmB</name>
    <name evidence="15" type="ORF">AB8U03_04995</name>
</gene>
<comment type="function">
    <text evidence="1">Specifically methylates the cytosine at position 967 (m5C967) of 16S rRNA.</text>
</comment>
<evidence type="ECO:0000256" key="9">
    <source>
        <dbReference type="ARBA" id="ARBA00022884"/>
    </source>
</evidence>
<dbReference type="Gene3D" id="3.40.50.150">
    <property type="entry name" value="Vaccinia Virus protein VP39"/>
    <property type="match status" value="1"/>
</dbReference>
<dbReference type="RefSeq" id="WP_369703450.1">
    <property type="nucleotide sequence ID" value="NZ_JBGEWD010000003.1"/>
</dbReference>
<feature type="binding site" evidence="13">
    <location>
        <position position="283"/>
    </location>
    <ligand>
        <name>S-adenosyl-L-methionine</name>
        <dbReference type="ChEBI" id="CHEBI:59789"/>
    </ligand>
</feature>
<name>A0ABV4BLA0_9CLOT</name>
<dbReference type="Pfam" id="PF01189">
    <property type="entry name" value="Methyltr_RsmB-F"/>
    <property type="match status" value="1"/>
</dbReference>
<dbReference type="InterPro" id="IPR029063">
    <property type="entry name" value="SAM-dependent_MTases_sf"/>
</dbReference>
<dbReference type="InterPro" id="IPR001678">
    <property type="entry name" value="MeTrfase_RsmB-F_NOP2_dom"/>
</dbReference>
<evidence type="ECO:0000256" key="5">
    <source>
        <dbReference type="ARBA" id="ARBA00022552"/>
    </source>
</evidence>
<dbReference type="PANTHER" id="PTHR22807">
    <property type="entry name" value="NOP2 YEAST -RELATED NOL1/NOP2/FMU SUN DOMAIN-CONTAINING"/>
    <property type="match status" value="1"/>
</dbReference>
<evidence type="ECO:0000256" key="3">
    <source>
        <dbReference type="ARBA" id="ARBA00012140"/>
    </source>
</evidence>
<keyword evidence="4" id="KW-0963">Cytoplasm</keyword>
<dbReference type="NCBIfam" id="TIGR00563">
    <property type="entry name" value="rsmB"/>
    <property type="match status" value="1"/>
</dbReference>
<evidence type="ECO:0000256" key="4">
    <source>
        <dbReference type="ARBA" id="ARBA00022490"/>
    </source>
</evidence>
<dbReference type="InterPro" id="IPR006027">
    <property type="entry name" value="NusB_RsmB_TIM44"/>
</dbReference>
<keyword evidence="5" id="KW-0698">rRNA processing</keyword>
<dbReference type="EMBL" id="JBGEWD010000003">
    <property type="protein sequence ID" value="MEY7999564.1"/>
    <property type="molecule type" value="Genomic_DNA"/>
</dbReference>
<dbReference type="PROSITE" id="PS51686">
    <property type="entry name" value="SAM_MT_RSMB_NOP"/>
    <property type="match status" value="1"/>
</dbReference>
<dbReference type="Pfam" id="PF01029">
    <property type="entry name" value="NusB"/>
    <property type="match status" value="1"/>
</dbReference>
<dbReference type="Proteomes" id="UP001564657">
    <property type="component" value="Unassembled WGS sequence"/>
</dbReference>
<accession>A0ABV4BLA0</accession>